<sequence>MSSSEMAETDDGNHGPARKR</sequence>
<name>A0A0E9XXW3_ANGAN</name>
<accession>A0A0E9XXW3</accession>
<organism evidence="2">
    <name type="scientific">Anguilla anguilla</name>
    <name type="common">European freshwater eel</name>
    <name type="synonym">Muraena anguilla</name>
    <dbReference type="NCBI Taxonomy" id="7936"/>
    <lineage>
        <taxon>Eukaryota</taxon>
        <taxon>Metazoa</taxon>
        <taxon>Chordata</taxon>
        <taxon>Craniata</taxon>
        <taxon>Vertebrata</taxon>
        <taxon>Euteleostomi</taxon>
        <taxon>Actinopterygii</taxon>
        <taxon>Neopterygii</taxon>
        <taxon>Teleostei</taxon>
        <taxon>Anguilliformes</taxon>
        <taxon>Anguillidae</taxon>
        <taxon>Anguilla</taxon>
    </lineage>
</organism>
<reference evidence="2" key="1">
    <citation type="submission" date="2014-11" db="EMBL/GenBank/DDBJ databases">
        <authorList>
            <person name="Amaro Gonzalez C."/>
        </authorList>
    </citation>
    <scope>NUCLEOTIDE SEQUENCE</scope>
</reference>
<proteinExistence type="predicted"/>
<evidence type="ECO:0000256" key="1">
    <source>
        <dbReference type="SAM" id="MobiDB-lite"/>
    </source>
</evidence>
<evidence type="ECO:0000313" key="2">
    <source>
        <dbReference type="EMBL" id="JAI07237.1"/>
    </source>
</evidence>
<dbReference type="AlphaFoldDB" id="A0A0E9XXW3"/>
<reference evidence="2" key="2">
    <citation type="journal article" date="2015" name="Fish Shellfish Immunol.">
        <title>Early steps in the European eel (Anguilla anguilla)-Vibrio vulnificus interaction in the gills: Role of the RtxA13 toxin.</title>
        <authorList>
            <person name="Callol A."/>
            <person name="Pajuelo D."/>
            <person name="Ebbesson L."/>
            <person name="Teles M."/>
            <person name="MacKenzie S."/>
            <person name="Amaro C."/>
        </authorList>
    </citation>
    <scope>NUCLEOTIDE SEQUENCE</scope>
</reference>
<protein>
    <submittedName>
        <fullName evidence="2">Uncharacterized protein</fullName>
    </submittedName>
</protein>
<feature type="region of interest" description="Disordered" evidence="1">
    <location>
        <begin position="1"/>
        <end position="20"/>
    </location>
</feature>
<dbReference type="EMBL" id="GBXM01001341">
    <property type="protein sequence ID" value="JAI07237.1"/>
    <property type="molecule type" value="Transcribed_RNA"/>
</dbReference>